<evidence type="ECO:0000259" key="9">
    <source>
        <dbReference type="SMART" id="SM00421"/>
    </source>
</evidence>
<evidence type="ECO:0000256" key="7">
    <source>
        <dbReference type="SAM" id="Coils"/>
    </source>
</evidence>
<comment type="caution">
    <text evidence="10">The sequence shown here is derived from an EMBL/GenBank/DDBJ whole genome shotgun (WGS) entry which is preliminary data.</text>
</comment>
<dbReference type="SMART" id="SM00028">
    <property type="entry name" value="TPR"/>
    <property type="match status" value="4"/>
</dbReference>
<comment type="similarity">
    <text evidence="5">Belongs to the Rap family.</text>
</comment>
<organism evidence="10 11">
    <name type="scientific">Aquimarina gracilis</name>
    <dbReference type="NCBI Taxonomy" id="874422"/>
    <lineage>
        <taxon>Bacteria</taxon>
        <taxon>Pseudomonadati</taxon>
        <taxon>Bacteroidota</taxon>
        <taxon>Flavobacteriia</taxon>
        <taxon>Flavobacteriales</taxon>
        <taxon>Flavobacteriaceae</taxon>
        <taxon>Aquimarina</taxon>
    </lineage>
</organism>
<feature type="repeat" description="TPR" evidence="6">
    <location>
        <begin position="162"/>
        <end position="195"/>
    </location>
</feature>
<dbReference type="InterPro" id="IPR019734">
    <property type="entry name" value="TPR_rpt"/>
</dbReference>
<feature type="coiled-coil region" evidence="7">
    <location>
        <begin position="372"/>
        <end position="431"/>
    </location>
</feature>
<proteinExistence type="inferred from homology"/>
<evidence type="ECO:0000313" key="10">
    <source>
        <dbReference type="EMBL" id="MEB3346277.1"/>
    </source>
</evidence>
<dbReference type="Pfam" id="PF13424">
    <property type="entry name" value="TPR_12"/>
    <property type="match status" value="1"/>
</dbReference>
<dbReference type="InterPro" id="IPR000792">
    <property type="entry name" value="Tscrpt_reg_LuxR_C"/>
</dbReference>
<reference evidence="10 11" key="1">
    <citation type="journal article" date="2013" name="Int. J. Syst. Evol. Microbiol.">
        <title>Aquimarina gracilis sp. nov., isolated from the gut microflora of a mussel, Mytilus coruscus, and emended description of Aquimarina spongiae.</title>
        <authorList>
            <person name="Park S.C."/>
            <person name="Choe H.N."/>
            <person name="Baik K.S."/>
            <person name="Seong C.N."/>
        </authorList>
    </citation>
    <scope>NUCLEOTIDE SEQUENCE [LARGE SCALE GENOMIC DNA]</scope>
    <source>
        <strain evidence="10 11">PSC32</strain>
    </source>
</reference>
<gene>
    <name evidence="10" type="ORF">U6A24_12435</name>
</gene>
<dbReference type="PROSITE" id="PS50005">
    <property type="entry name" value="TPR"/>
    <property type="match status" value="2"/>
</dbReference>
<keyword evidence="11" id="KW-1185">Reference proteome</keyword>
<dbReference type="SUPFAM" id="SSF48452">
    <property type="entry name" value="TPR-like"/>
    <property type="match status" value="2"/>
</dbReference>
<keyword evidence="8" id="KW-0472">Membrane</keyword>
<keyword evidence="8" id="KW-0812">Transmembrane</keyword>
<dbReference type="InterPro" id="IPR051476">
    <property type="entry name" value="Bac_ResReg_Asp_Phosphatase"/>
</dbReference>
<dbReference type="InterPro" id="IPR016032">
    <property type="entry name" value="Sig_transdc_resp-reg_C-effctor"/>
</dbReference>
<dbReference type="SUPFAM" id="SSF46894">
    <property type="entry name" value="C-terminal effector domain of the bipartite response regulators"/>
    <property type="match status" value="1"/>
</dbReference>
<dbReference type="InterPro" id="IPR036388">
    <property type="entry name" value="WH-like_DNA-bd_sf"/>
</dbReference>
<evidence type="ECO:0000256" key="6">
    <source>
        <dbReference type="PROSITE-ProRule" id="PRU00339"/>
    </source>
</evidence>
<evidence type="ECO:0000256" key="8">
    <source>
        <dbReference type="SAM" id="Phobius"/>
    </source>
</evidence>
<dbReference type="PANTHER" id="PTHR46630">
    <property type="entry name" value="TETRATRICOPEPTIDE REPEAT PROTEIN 29"/>
    <property type="match status" value="1"/>
</dbReference>
<dbReference type="PANTHER" id="PTHR46630:SF1">
    <property type="entry name" value="TETRATRICOPEPTIDE REPEAT PROTEIN 29"/>
    <property type="match status" value="1"/>
</dbReference>
<evidence type="ECO:0000256" key="1">
    <source>
        <dbReference type="ARBA" id="ARBA00004496"/>
    </source>
</evidence>
<keyword evidence="8" id="KW-1133">Transmembrane helix</keyword>
<accession>A0ABU5ZWM8</accession>
<evidence type="ECO:0000256" key="5">
    <source>
        <dbReference type="ARBA" id="ARBA00038253"/>
    </source>
</evidence>
<evidence type="ECO:0000313" key="11">
    <source>
        <dbReference type="Proteomes" id="UP001327027"/>
    </source>
</evidence>
<keyword evidence="2" id="KW-0963">Cytoplasm</keyword>
<evidence type="ECO:0000256" key="2">
    <source>
        <dbReference type="ARBA" id="ARBA00022490"/>
    </source>
</evidence>
<dbReference type="InterPro" id="IPR011990">
    <property type="entry name" value="TPR-like_helical_dom_sf"/>
</dbReference>
<sequence length="563" mass="65420">MRVKSFFFVAVVILCTNIYSQNKKADSLKNILDQYQKNDTTKVKLLNDIGFEYWITDANESISYGQNALQLSKELRYSFGIATANRIIGVAYWAQGHPDMALKYLMNSNKEFEQINNKEGIANTVLNIGMVYADLKEYDKALQNYNLAIDHFTALNLKSRIATAFTKIGTVYIEKGLLNDARFYISDALELHNQNDFTYGIAEAHNRLGILYTEKKEFAQAEYHILRSLSTGRKIDDKDGMTSNLIQYGKLLRLKNNLDASNIHLELGLKRAKKSNLKKYELQAYEELKELRKQQQNHEEALLFYDRYISLKDSIFNIEKAKQIAYLEFKNQIEQKDKELVFLQDKEKTDTLIKSSLLLGILVLFLGSFFILKNIRQRSQKEKELLEKSNELLQSKEDLNQKAIENATLKQQELKQELAFKNKELTSYTLNFVQKNELLEKLKDITLEAKKAAPKEKDRLINDLHKTIRQNLAIDKDWEDFKRFFEEVHIGFYSKLNAKHPDLSANDLKLCSLTRLNLNIKETASMLGISPESAKTARYRLRKKLNLNSDQEIFTYLLNIENE</sequence>
<feature type="domain" description="HTH luxR-type" evidence="9">
    <location>
        <begin position="500"/>
        <end position="557"/>
    </location>
</feature>
<keyword evidence="4 6" id="KW-0802">TPR repeat</keyword>
<comment type="subcellular location">
    <subcellularLocation>
        <location evidence="1">Cytoplasm</location>
    </subcellularLocation>
</comment>
<feature type="transmembrane region" description="Helical" evidence="8">
    <location>
        <begin position="352"/>
        <end position="372"/>
    </location>
</feature>
<keyword evidence="3" id="KW-0677">Repeat</keyword>
<evidence type="ECO:0000256" key="3">
    <source>
        <dbReference type="ARBA" id="ARBA00022737"/>
    </source>
</evidence>
<dbReference type="RefSeq" id="WP_344821336.1">
    <property type="nucleotide sequence ID" value="NZ_BAABAW010000024.1"/>
</dbReference>
<dbReference type="Gene3D" id="1.10.10.10">
    <property type="entry name" value="Winged helix-like DNA-binding domain superfamily/Winged helix DNA-binding domain"/>
    <property type="match status" value="1"/>
</dbReference>
<dbReference type="Proteomes" id="UP001327027">
    <property type="component" value="Unassembled WGS sequence"/>
</dbReference>
<dbReference type="EMBL" id="JAYKLX010000005">
    <property type="protein sequence ID" value="MEB3346277.1"/>
    <property type="molecule type" value="Genomic_DNA"/>
</dbReference>
<protein>
    <submittedName>
        <fullName evidence="10">Tetratricopeptide repeat protein</fullName>
    </submittedName>
</protein>
<dbReference type="SMART" id="SM00421">
    <property type="entry name" value="HTH_LUXR"/>
    <property type="match status" value="1"/>
</dbReference>
<evidence type="ECO:0000256" key="4">
    <source>
        <dbReference type="ARBA" id="ARBA00022803"/>
    </source>
</evidence>
<feature type="repeat" description="TPR" evidence="6">
    <location>
        <begin position="122"/>
        <end position="155"/>
    </location>
</feature>
<dbReference type="Gene3D" id="1.25.40.10">
    <property type="entry name" value="Tetratricopeptide repeat domain"/>
    <property type="match status" value="2"/>
</dbReference>
<keyword evidence="7" id="KW-0175">Coiled coil</keyword>
<name>A0ABU5ZWM8_9FLAO</name>